<evidence type="ECO:0000256" key="3">
    <source>
        <dbReference type="ARBA" id="ARBA00038493"/>
    </source>
</evidence>
<proteinExistence type="inferred from homology"/>
<evidence type="ECO:0000256" key="1">
    <source>
        <dbReference type="ARBA" id="ARBA00023016"/>
    </source>
</evidence>
<dbReference type="EMBL" id="JWIR02000037">
    <property type="protein sequence ID" value="KKB39864.1"/>
    <property type="molecule type" value="Genomic_DNA"/>
</dbReference>
<dbReference type="GO" id="GO:0005737">
    <property type="term" value="C:cytoplasm"/>
    <property type="evidence" value="ECO:0007669"/>
    <property type="project" value="TreeGrafter"/>
</dbReference>
<accession>A0A0F5I2H4</accession>
<evidence type="ECO:0000313" key="6">
    <source>
        <dbReference type="Proteomes" id="UP000031563"/>
    </source>
</evidence>
<dbReference type="SUPFAM" id="SSF52317">
    <property type="entry name" value="Class I glutamine amidotransferase-like"/>
    <property type="match status" value="1"/>
</dbReference>
<dbReference type="Pfam" id="PF01965">
    <property type="entry name" value="DJ-1_PfpI"/>
    <property type="match status" value="1"/>
</dbReference>
<dbReference type="Proteomes" id="UP000031563">
    <property type="component" value="Unassembled WGS sequence"/>
</dbReference>
<dbReference type="AlphaFoldDB" id="A0A0F5I2H4"/>
<comment type="caution">
    <text evidence="5">The sequence shown here is derived from an EMBL/GenBank/DDBJ whole genome shotgun (WGS) entry which is preliminary data.</text>
</comment>
<gene>
    <name evidence="5" type="ORF">QY95_02081</name>
</gene>
<dbReference type="Gene3D" id="3.40.50.880">
    <property type="match status" value="1"/>
</dbReference>
<keyword evidence="1" id="KW-0346">Stress response</keyword>
<name>A0A0F5I2H4_BACTR</name>
<feature type="domain" description="DJ-1/PfpI" evidence="4">
    <location>
        <begin position="27"/>
        <end position="220"/>
    </location>
</feature>
<dbReference type="OrthoDB" id="9792284at2"/>
<comment type="similarity">
    <text evidence="3">Belongs to the peptidase C56 family. HSP31-like subfamily.</text>
</comment>
<dbReference type="GO" id="GO:0019243">
    <property type="term" value="P:methylglyoxal catabolic process to D-lactate via S-lactoyl-glutathione"/>
    <property type="evidence" value="ECO:0007669"/>
    <property type="project" value="TreeGrafter"/>
</dbReference>
<keyword evidence="6" id="KW-1185">Reference proteome</keyword>
<reference evidence="5" key="1">
    <citation type="submission" date="2015-02" db="EMBL/GenBank/DDBJ databases">
        <title>Genome Assembly of Bacillaceae bacterium MTCC 8252.</title>
        <authorList>
            <person name="Verma A."/>
            <person name="Khatri I."/>
            <person name="Mual P."/>
            <person name="Subramanian S."/>
            <person name="Krishnamurthi S."/>
        </authorList>
    </citation>
    <scope>NUCLEOTIDE SEQUENCE [LARGE SCALE GENOMIC DNA]</scope>
    <source>
        <strain evidence="5">MTCC 8252</strain>
    </source>
</reference>
<dbReference type="InterPro" id="IPR029062">
    <property type="entry name" value="Class_I_gatase-like"/>
</dbReference>
<evidence type="ECO:0000256" key="2">
    <source>
        <dbReference type="ARBA" id="ARBA00023239"/>
    </source>
</evidence>
<keyword evidence="2" id="KW-0456">Lyase</keyword>
<evidence type="ECO:0000259" key="4">
    <source>
        <dbReference type="Pfam" id="PF01965"/>
    </source>
</evidence>
<dbReference type="GO" id="GO:0019172">
    <property type="term" value="F:glyoxalase III activity"/>
    <property type="evidence" value="ECO:0007669"/>
    <property type="project" value="TreeGrafter"/>
</dbReference>
<dbReference type="STRING" id="1221996.QY95_02081"/>
<organism evidence="5 6">
    <name type="scientific">Bacillus thermotolerans</name>
    <name type="common">Quasibacillus thermotolerans</name>
    <dbReference type="NCBI Taxonomy" id="1221996"/>
    <lineage>
        <taxon>Bacteria</taxon>
        <taxon>Bacillati</taxon>
        <taxon>Bacillota</taxon>
        <taxon>Bacilli</taxon>
        <taxon>Bacillales</taxon>
        <taxon>Bacillaceae</taxon>
        <taxon>Bacillus</taxon>
    </lineage>
</organism>
<dbReference type="InterPro" id="IPR050325">
    <property type="entry name" value="Prot/Nucl_acid_deglycase"/>
</dbReference>
<dbReference type="CDD" id="cd03141">
    <property type="entry name" value="GATase1_Hsp31_like"/>
    <property type="match status" value="1"/>
</dbReference>
<dbReference type="PANTHER" id="PTHR48094">
    <property type="entry name" value="PROTEIN/NUCLEIC ACID DEGLYCASE DJ-1-RELATED"/>
    <property type="match status" value="1"/>
</dbReference>
<dbReference type="RefSeq" id="WP_040047451.1">
    <property type="nucleotide sequence ID" value="NZ_JWIR02000037.1"/>
</dbReference>
<protein>
    <submittedName>
        <fullName evidence="5">ThiJ/PfpI family protein</fullName>
    </submittedName>
</protein>
<sequence>MAKLLFVLSSGYQDGDNEYETGWWGEELFAPLTAVEDAGHETDLASPLGGKPAIDQASLAPEYDPNGTYKALYESGRADDTKKLSDVNPDNYSAVVIVGGHGAMYDLARDEDLHAIINKIYDNGGIVAAECHGPAPLIWTMRPNGKSIIDGKRVTGYPDEIEPEGLPEILPFSLEQELRKIAQYDQGDLNEKAHAVWADPQIVTSRDPFSSELMGEELVKALDNQKSRS</sequence>
<dbReference type="PANTHER" id="PTHR48094:SF11">
    <property type="entry name" value="GLUTATHIONE-INDEPENDENT GLYOXALASE HSP31-RELATED"/>
    <property type="match status" value="1"/>
</dbReference>
<dbReference type="InterPro" id="IPR002818">
    <property type="entry name" value="DJ-1/PfpI"/>
</dbReference>
<evidence type="ECO:0000313" key="5">
    <source>
        <dbReference type="EMBL" id="KKB39864.1"/>
    </source>
</evidence>